<organism evidence="4">
    <name type="scientific">Cacopsylla melanoneura</name>
    <dbReference type="NCBI Taxonomy" id="428564"/>
    <lineage>
        <taxon>Eukaryota</taxon>
        <taxon>Metazoa</taxon>
        <taxon>Ecdysozoa</taxon>
        <taxon>Arthropoda</taxon>
        <taxon>Hexapoda</taxon>
        <taxon>Insecta</taxon>
        <taxon>Pterygota</taxon>
        <taxon>Neoptera</taxon>
        <taxon>Paraneoptera</taxon>
        <taxon>Hemiptera</taxon>
        <taxon>Sternorrhyncha</taxon>
        <taxon>Psylloidea</taxon>
        <taxon>Psyllidae</taxon>
        <taxon>Psyllinae</taxon>
        <taxon>Cacopsylla</taxon>
    </lineage>
</organism>
<dbReference type="InterPro" id="IPR044150">
    <property type="entry name" value="HDAC_classIV"/>
</dbReference>
<protein>
    <submittedName>
        <fullName evidence="4">Uncharacterized protein SYNPCC7002_A1628</fullName>
    </submittedName>
</protein>
<dbReference type="PANTHER" id="PTHR10625">
    <property type="entry name" value="HISTONE DEACETYLASE HDAC1-RELATED"/>
    <property type="match status" value="1"/>
</dbReference>
<dbReference type="PRINTS" id="PR01270">
    <property type="entry name" value="HDASUPER"/>
</dbReference>
<dbReference type="AlphaFoldDB" id="A0A8D8YVK5"/>
<evidence type="ECO:0000259" key="3">
    <source>
        <dbReference type="Pfam" id="PF00850"/>
    </source>
</evidence>
<evidence type="ECO:0000256" key="2">
    <source>
        <dbReference type="ARBA" id="ARBA00048287"/>
    </source>
</evidence>
<dbReference type="SUPFAM" id="SSF52768">
    <property type="entry name" value="Arginase/deacetylase"/>
    <property type="match status" value="1"/>
</dbReference>
<name>A0A8D8YVK5_9HEMI</name>
<dbReference type="InterPro" id="IPR000286">
    <property type="entry name" value="HDACs"/>
</dbReference>
<sequence length="380" mass="42688">MSLWCQHLLKNNSNKVKGNVVWSFLKSKEVTFSQCCNMCAQSDGNVRQSDHWYFTIGKHKFELTEDQKSQLDRLVHLPIIHTNKYECTLPPNHRFPMSKFSKTFNYLVQDKVIDKAKQHISPQPISATIAELVHTKEYVDKFFNGKTSEKEQKVTGFEWSEGLACRVRYETGGTILTSLIAVQRGLASSTAGGTHHAFPDHGAGFCLMNDMALAARYLIKHEIVRKVLIVDLDVHQGDGTAFIFDKDPTVFTFSMHCGRNYPFRKQCSDLDVAVDVGTDDAGYQAVLKEHLPSVLSNFKPDLLIYDAGVDPHKNDELGKLNLTDHGLYMRDYYVLDTAIAAGIPVATVTGGGYCSDINQLAQRQTIIHRAASHVYKERGL</sequence>
<feature type="domain" description="Histone deacetylase" evidence="3">
    <location>
        <begin position="93"/>
        <end position="357"/>
    </location>
</feature>
<dbReference type="EMBL" id="HBUF01233332">
    <property type="protein sequence ID" value="CAG6674227.1"/>
    <property type="molecule type" value="Transcribed_RNA"/>
</dbReference>
<keyword evidence="1" id="KW-0378">Hydrolase</keyword>
<dbReference type="Gene3D" id="3.40.800.20">
    <property type="entry name" value="Histone deacetylase domain"/>
    <property type="match status" value="1"/>
</dbReference>
<dbReference type="GO" id="GO:0040029">
    <property type="term" value="P:epigenetic regulation of gene expression"/>
    <property type="evidence" value="ECO:0007669"/>
    <property type="project" value="TreeGrafter"/>
</dbReference>
<accession>A0A8D8YVK5</accession>
<dbReference type="EMBL" id="HBUF01571278">
    <property type="protein sequence ID" value="CAG6766662.1"/>
    <property type="molecule type" value="Transcribed_RNA"/>
</dbReference>
<evidence type="ECO:0000256" key="1">
    <source>
        <dbReference type="ARBA" id="ARBA00022801"/>
    </source>
</evidence>
<dbReference type="Pfam" id="PF00850">
    <property type="entry name" value="Hist_deacetyl"/>
    <property type="match status" value="1"/>
</dbReference>
<evidence type="ECO:0000313" key="4">
    <source>
        <dbReference type="EMBL" id="CAG6735995.1"/>
    </source>
</evidence>
<dbReference type="EMBL" id="HBUF01397668">
    <property type="protein sequence ID" value="CAG6735995.1"/>
    <property type="molecule type" value="Transcribed_RNA"/>
</dbReference>
<reference evidence="4" key="1">
    <citation type="submission" date="2021-05" db="EMBL/GenBank/DDBJ databases">
        <authorList>
            <person name="Alioto T."/>
            <person name="Alioto T."/>
            <person name="Gomez Garrido J."/>
        </authorList>
    </citation>
    <scope>NUCLEOTIDE SEQUENCE</scope>
</reference>
<dbReference type="InterPro" id="IPR037138">
    <property type="entry name" value="His_deacetylse_dom_sf"/>
</dbReference>
<dbReference type="InterPro" id="IPR023801">
    <property type="entry name" value="His_deacetylse_dom"/>
</dbReference>
<proteinExistence type="predicted"/>
<dbReference type="EMBL" id="HBUF01571277">
    <property type="protein sequence ID" value="CAG6766661.1"/>
    <property type="molecule type" value="Transcribed_RNA"/>
</dbReference>
<dbReference type="PANTHER" id="PTHR10625:SF19">
    <property type="entry name" value="HISTONE DEACETYLASE 12"/>
    <property type="match status" value="1"/>
</dbReference>
<dbReference type="CDD" id="cd09993">
    <property type="entry name" value="HDAC_classIV"/>
    <property type="match status" value="1"/>
</dbReference>
<dbReference type="GO" id="GO:0141221">
    <property type="term" value="F:histone deacetylase activity, hydrolytic mechanism"/>
    <property type="evidence" value="ECO:0007669"/>
    <property type="project" value="UniProtKB-EC"/>
</dbReference>
<comment type="catalytic activity">
    <reaction evidence="2">
        <text>N(6)-acetyl-L-lysyl-[histone] + H2O = L-lysyl-[histone] + acetate</text>
        <dbReference type="Rhea" id="RHEA:58196"/>
        <dbReference type="Rhea" id="RHEA-COMP:9845"/>
        <dbReference type="Rhea" id="RHEA-COMP:11338"/>
        <dbReference type="ChEBI" id="CHEBI:15377"/>
        <dbReference type="ChEBI" id="CHEBI:29969"/>
        <dbReference type="ChEBI" id="CHEBI:30089"/>
        <dbReference type="ChEBI" id="CHEBI:61930"/>
        <dbReference type="EC" id="3.5.1.98"/>
    </reaction>
</comment>
<dbReference type="InterPro" id="IPR023696">
    <property type="entry name" value="Ureohydrolase_dom_sf"/>
</dbReference>